<organism evidence="2 3">
    <name type="scientific">Hansschlegelia plantiphila</name>
    <dbReference type="NCBI Taxonomy" id="374655"/>
    <lineage>
        <taxon>Bacteria</taxon>
        <taxon>Pseudomonadati</taxon>
        <taxon>Pseudomonadota</taxon>
        <taxon>Alphaproteobacteria</taxon>
        <taxon>Hyphomicrobiales</taxon>
        <taxon>Methylopilaceae</taxon>
        <taxon>Hansschlegelia</taxon>
    </lineage>
</organism>
<dbReference type="Proteomes" id="UP001143372">
    <property type="component" value="Unassembled WGS sequence"/>
</dbReference>
<feature type="region of interest" description="Disordered" evidence="1">
    <location>
        <begin position="34"/>
        <end position="53"/>
    </location>
</feature>
<dbReference type="AlphaFoldDB" id="A0A9W6J1L4"/>
<evidence type="ECO:0008006" key="4">
    <source>
        <dbReference type="Google" id="ProtNLM"/>
    </source>
</evidence>
<reference evidence="2" key="2">
    <citation type="submission" date="2023-01" db="EMBL/GenBank/DDBJ databases">
        <authorList>
            <person name="Sun Q."/>
            <person name="Evtushenko L."/>
        </authorList>
    </citation>
    <scope>NUCLEOTIDE SEQUENCE</scope>
    <source>
        <strain evidence="2">VKM B-2347</strain>
    </source>
</reference>
<keyword evidence="3" id="KW-1185">Reference proteome</keyword>
<dbReference type="EMBL" id="BSFI01000007">
    <property type="protein sequence ID" value="GLK67718.1"/>
    <property type="molecule type" value="Genomic_DNA"/>
</dbReference>
<evidence type="ECO:0000313" key="2">
    <source>
        <dbReference type="EMBL" id="GLK67718.1"/>
    </source>
</evidence>
<proteinExistence type="predicted"/>
<protein>
    <recommendedName>
        <fullName evidence="4">DUF2093 domain-containing protein</fullName>
    </recommendedName>
</protein>
<accession>A0A9W6J1L4</accession>
<reference evidence="2" key="1">
    <citation type="journal article" date="2014" name="Int. J. Syst. Evol. Microbiol.">
        <title>Complete genome sequence of Corynebacterium casei LMG S-19264T (=DSM 44701T), isolated from a smear-ripened cheese.</title>
        <authorList>
            <consortium name="US DOE Joint Genome Institute (JGI-PGF)"/>
            <person name="Walter F."/>
            <person name="Albersmeier A."/>
            <person name="Kalinowski J."/>
            <person name="Ruckert C."/>
        </authorList>
    </citation>
    <scope>NUCLEOTIDE SEQUENCE</scope>
    <source>
        <strain evidence="2">VKM B-2347</strain>
    </source>
</reference>
<dbReference type="InterPro" id="IPR018661">
    <property type="entry name" value="DUF2093"/>
</dbReference>
<gene>
    <name evidence="2" type="ORF">GCM10008179_13560</name>
</gene>
<comment type="caution">
    <text evidence="2">The sequence shown here is derived from an EMBL/GenBank/DDBJ whole genome shotgun (WGS) entry which is preliminary data.</text>
</comment>
<name>A0A9W6J1L4_9HYPH</name>
<sequence length="113" mass="12782">MSDARARTEQPILDCRQERLNRALFASSRSDAYMEAGPETLEPMNRYERPPSSEEAELRYLDADFRVIRPGGFVRCAVTGAKIPLEELRYWSVERQEAYSGPDAALTRALGKG</sequence>
<evidence type="ECO:0000256" key="1">
    <source>
        <dbReference type="SAM" id="MobiDB-lite"/>
    </source>
</evidence>
<dbReference type="Pfam" id="PF09866">
    <property type="entry name" value="DUF2093"/>
    <property type="match status" value="1"/>
</dbReference>
<evidence type="ECO:0000313" key="3">
    <source>
        <dbReference type="Proteomes" id="UP001143372"/>
    </source>
</evidence>